<protein>
    <submittedName>
        <fullName evidence="8">RDD family protein</fullName>
    </submittedName>
</protein>
<evidence type="ECO:0000256" key="1">
    <source>
        <dbReference type="ARBA" id="ARBA00004651"/>
    </source>
</evidence>
<evidence type="ECO:0000256" key="4">
    <source>
        <dbReference type="ARBA" id="ARBA00022989"/>
    </source>
</evidence>
<keyword evidence="9" id="KW-1185">Reference proteome</keyword>
<dbReference type="EMBL" id="CP101527">
    <property type="protein sequence ID" value="UZW73273.1"/>
    <property type="molecule type" value="Genomic_DNA"/>
</dbReference>
<feature type="transmembrane region" description="Helical" evidence="6">
    <location>
        <begin position="116"/>
        <end position="138"/>
    </location>
</feature>
<dbReference type="GO" id="GO:0005886">
    <property type="term" value="C:plasma membrane"/>
    <property type="evidence" value="ECO:0007669"/>
    <property type="project" value="UniProtKB-SubCell"/>
</dbReference>
<dbReference type="InterPro" id="IPR051791">
    <property type="entry name" value="Pra-immunoreactive"/>
</dbReference>
<dbReference type="RefSeq" id="WP_251812986.1">
    <property type="nucleotide sequence ID" value="NZ_CP101527.1"/>
</dbReference>
<keyword evidence="2" id="KW-1003">Cell membrane</keyword>
<keyword evidence="4 6" id="KW-1133">Transmembrane helix</keyword>
<evidence type="ECO:0000256" key="2">
    <source>
        <dbReference type="ARBA" id="ARBA00022475"/>
    </source>
</evidence>
<evidence type="ECO:0000259" key="7">
    <source>
        <dbReference type="Pfam" id="PF06271"/>
    </source>
</evidence>
<dbReference type="AlphaFoldDB" id="A0A9E8HEN9"/>
<organism evidence="8 9">
    <name type="scientific">Alkalimarinus sediminis</name>
    <dbReference type="NCBI Taxonomy" id="1632866"/>
    <lineage>
        <taxon>Bacteria</taxon>
        <taxon>Pseudomonadati</taxon>
        <taxon>Pseudomonadota</taxon>
        <taxon>Gammaproteobacteria</taxon>
        <taxon>Alteromonadales</taxon>
        <taxon>Alteromonadaceae</taxon>
        <taxon>Alkalimarinus</taxon>
    </lineage>
</organism>
<dbReference type="InterPro" id="IPR010432">
    <property type="entry name" value="RDD"/>
</dbReference>
<evidence type="ECO:0000313" key="9">
    <source>
        <dbReference type="Proteomes" id="UP001164472"/>
    </source>
</evidence>
<evidence type="ECO:0000256" key="3">
    <source>
        <dbReference type="ARBA" id="ARBA00022692"/>
    </source>
</evidence>
<evidence type="ECO:0000256" key="5">
    <source>
        <dbReference type="ARBA" id="ARBA00023136"/>
    </source>
</evidence>
<evidence type="ECO:0000313" key="8">
    <source>
        <dbReference type="EMBL" id="UZW73273.1"/>
    </source>
</evidence>
<keyword evidence="5 6" id="KW-0472">Membrane</keyword>
<dbReference type="KEGG" id="asem:NNL22_09425"/>
<evidence type="ECO:0000256" key="6">
    <source>
        <dbReference type="SAM" id="Phobius"/>
    </source>
</evidence>
<reference evidence="8" key="1">
    <citation type="submission" date="2022-07" db="EMBL/GenBank/DDBJ databases">
        <title>Alkalimarinus sp. nov., isolated from gut of a Alitta virens.</title>
        <authorList>
            <person name="Yang A.I."/>
            <person name="Shin N.-R."/>
        </authorList>
    </citation>
    <scope>NUCLEOTIDE SEQUENCE</scope>
    <source>
        <strain evidence="8">FA028</strain>
    </source>
</reference>
<dbReference type="Proteomes" id="UP001164472">
    <property type="component" value="Chromosome"/>
</dbReference>
<gene>
    <name evidence="8" type="ORF">NNL22_09425</name>
</gene>
<feature type="transmembrane region" description="Helical" evidence="6">
    <location>
        <begin position="21"/>
        <end position="49"/>
    </location>
</feature>
<feature type="transmembrane region" description="Helical" evidence="6">
    <location>
        <begin position="69"/>
        <end position="86"/>
    </location>
</feature>
<accession>A0A9E8HEN9</accession>
<feature type="domain" description="RDD" evidence="7">
    <location>
        <begin position="15"/>
        <end position="150"/>
    </location>
</feature>
<proteinExistence type="predicted"/>
<sequence length="163" mass="18526">MAKVFPEESNQITKAALPRRLVAMLYDTLICAALMLATTGVYMAVSSSIIGTEKYEKMVEAGATSNDPLLSSILFIVLYGFFGYFWTRTGQTLGMQVWHLRIQNENSVSISWLQALLRYIMAIISLLCFGLGFLWMLVDKKGMTWHDRFSESVVVRIPKKKRE</sequence>
<name>A0A9E8HEN9_9ALTE</name>
<comment type="subcellular location">
    <subcellularLocation>
        <location evidence="1">Cell membrane</location>
        <topology evidence="1">Multi-pass membrane protein</topology>
    </subcellularLocation>
</comment>
<dbReference type="Pfam" id="PF06271">
    <property type="entry name" value="RDD"/>
    <property type="match status" value="1"/>
</dbReference>
<dbReference type="PANTHER" id="PTHR36115:SF10">
    <property type="entry name" value="RDD DOMAIN-CONTAINING PROTEIN"/>
    <property type="match status" value="1"/>
</dbReference>
<keyword evidence="3 6" id="KW-0812">Transmembrane</keyword>
<dbReference type="PANTHER" id="PTHR36115">
    <property type="entry name" value="PROLINE-RICH ANTIGEN HOMOLOG-RELATED"/>
    <property type="match status" value="1"/>
</dbReference>